<organism evidence="2 3">
    <name type="scientific">Arabis nemorensis</name>
    <dbReference type="NCBI Taxonomy" id="586526"/>
    <lineage>
        <taxon>Eukaryota</taxon>
        <taxon>Viridiplantae</taxon>
        <taxon>Streptophyta</taxon>
        <taxon>Embryophyta</taxon>
        <taxon>Tracheophyta</taxon>
        <taxon>Spermatophyta</taxon>
        <taxon>Magnoliopsida</taxon>
        <taxon>eudicotyledons</taxon>
        <taxon>Gunneridae</taxon>
        <taxon>Pentapetalae</taxon>
        <taxon>rosids</taxon>
        <taxon>malvids</taxon>
        <taxon>Brassicales</taxon>
        <taxon>Brassicaceae</taxon>
        <taxon>Arabideae</taxon>
        <taxon>Arabis</taxon>
    </lineage>
</organism>
<dbReference type="PANTHER" id="PTHR35117">
    <property type="entry name" value="MYOSIN-M HEAVY PROTEIN"/>
    <property type="match status" value="1"/>
</dbReference>
<comment type="caution">
    <text evidence="2">The sequence shown here is derived from an EMBL/GenBank/DDBJ whole genome shotgun (WGS) entry which is preliminary data.</text>
</comment>
<gene>
    <name evidence="2" type="ORF">ANE_LOCUS16061</name>
</gene>
<dbReference type="PANTHER" id="PTHR35117:SF1">
    <property type="entry name" value="MYOSIN-M HEAVY PROTEIN"/>
    <property type="match status" value="1"/>
</dbReference>
<dbReference type="AlphaFoldDB" id="A0A565BW51"/>
<dbReference type="OrthoDB" id="1939654at2759"/>
<reference evidence="2" key="1">
    <citation type="submission" date="2019-07" db="EMBL/GenBank/DDBJ databases">
        <authorList>
            <person name="Dittberner H."/>
        </authorList>
    </citation>
    <scope>NUCLEOTIDE SEQUENCE [LARGE SCALE GENOMIC DNA]</scope>
</reference>
<proteinExistence type="predicted"/>
<accession>A0A565BW51</accession>
<dbReference type="Proteomes" id="UP000489600">
    <property type="component" value="Unassembled WGS sequence"/>
</dbReference>
<evidence type="ECO:0000313" key="3">
    <source>
        <dbReference type="Proteomes" id="UP000489600"/>
    </source>
</evidence>
<dbReference type="EMBL" id="CABITT030000005">
    <property type="protein sequence ID" value="VVB05617.1"/>
    <property type="molecule type" value="Genomic_DNA"/>
</dbReference>
<sequence length="389" mass="42413">MAVDRERIRLDQEKIRVQNLLQGMQNVMNTYNSSFITPPLTSQNINYGITSSGYGQYNTPSVMPVSLLGNKRVECENFSTPLASQAITGKRKGPEVSVVAPPVSRKPRTTTAQEKSYANEANKMAQADKTANNLSSQTVANNSAATNELMTGDVSKCLFNKADSSIPTNSTPQKHASSPGSDKSNSPQKELEVTPTNCPIVTKERFTISPLKQITSYSVERSHLVSSSSPVQSNLKISNRRDHVRGRLNFDDTDTEKCLEAPATAAPLVATSPSGSDPEVDLFDMDLFDMEFLGENFSISEMLVDFDLACEGSTLNAPIETPSGLSPELGNCILETDQTMSEYTTMNEVIQGKDMSTQGGRLCQLVHRNAYGSRVLLLLAPKHQCKIIC</sequence>
<name>A0A565BW51_9BRAS</name>
<protein>
    <submittedName>
        <fullName evidence="2">Uncharacterized protein</fullName>
    </submittedName>
</protein>
<feature type="region of interest" description="Disordered" evidence="1">
    <location>
        <begin position="93"/>
        <end position="116"/>
    </location>
</feature>
<evidence type="ECO:0000313" key="2">
    <source>
        <dbReference type="EMBL" id="VVB05617.1"/>
    </source>
</evidence>
<keyword evidence="3" id="KW-1185">Reference proteome</keyword>
<feature type="region of interest" description="Disordered" evidence="1">
    <location>
        <begin position="163"/>
        <end position="198"/>
    </location>
</feature>
<evidence type="ECO:0000256" key="1">
    <source>
        <dbReference type="SAM" id="MobiDB-lite"/>
    </source>
</evidence>